<evidence type="ECO:0000256" key="1">
    <source>
        <dbReference type="SAM" id="MobiDB-lite"/>
    </source>
</evidence>
<dbReference type="PANTHER" id="PTHR46211:SF1">
    <property type="entry name" value="GLYCEROPHOSPHODIESTER PHOSPHODIESTERASE, CYTOPLASMIC"/>
    <property type="match status" value="1"/>
</dbReference>
<name>A0A1H1EHI3_9ACTN</name>
<dbReference type="GO" id="GO:0006629">
    <property type="term" value="P:lipid metabolic process"/>
    <property type="evidence" value="ECO:0007669"/>
    <property type="project" value="InterPro"/>
</dbReference>
<dbReference type="AlphaFoldDB" id="A0A1H1EHI3"/>
<sequence>MFRPFVVVIALVAALTALTTAPSTVVNVAHRGASAYAPENTLAALALAREQGADMFEIDVRQTSDHELILMHDGTLDRTTDAEEVYPDRSPWRVEDFTLEEIRALDAGSWVSPAYRGERVPTLEEALEAMRDSGLGLLLEIKEPHLYPGIEARVAGELLGDPYWLEPGRTVVQSFDWRSMRTFHAIVPDVPIGLLGKPALRDLPSLASYADQINPSHTTLTRDYVRRVHDAGMRVFTWTVDDPETMRRLISWRVDGIITNKPDVLRGTAADRASAQPDRLSLSSPARLSDPGARGVSPRPAG</sequence>
<evidence type="ECO:0000259" key="3">
    <source>
        <dbReference type="PROSITE" id="PS51704"/>
    </source>
</evidence>
<keyword evidence="5" id="KW-1185">Reference proteome</keyword>
<dbReference type="GO" id="GO:0008081">
    <property type="term" value="F:phosphoric diester hydrolase activity"/>
    <property type="evidence" value="ECO:0007669"/>
    <property type="project" value="InterPro"/>
</dbReference>
<dbReference type="SUPFAM" id="SSF51695">
    <property type="entry name" value="PLC-like phosphodiesterases"/>
    <property type="match status" value="1"/>
</dbReference>
<dbReference type="InterPro" id="IPR017946">
    <property type="entry name" value="PLC-like_Pdiesterase_TIM-brl"/>
</dbReference>
<dbReference type="STRING" id="35622.SAMN04489764_2478"/>
<dbReference type="RefSeq" id="WP_093259169.1">
    <property type="nucleotide sequence ID" value="NZ_FNKK01000002.1"/>
</dbReference>
<dbReference type="PROSITE" id="PS51704">
    <property type="entry name" value="GP_PDE"/>
    <property type="match status" value="1"/>
</dbReference>
<feature type="domain" description="GP-PDE" evidence="3">
    <location>
        <begin position="25"/>
        <end position="269"/>
    </location>
</feature>
<keyword evidence="2" id="KW-0732">Signal</keyword>
<dbReference type="Pfam" id="PF03009">
    <property type="entry name" value="GDPD"/>
    <property type="match status" value="1"/>
</dbReference>
<evidence type="ECO:0000313" key="5">
    <source>
        <dbReference type="Proteomes" id="UP000217103"/>
    </source>
</evidence>
<feature type="chain" id="PRO_5038567230" evidence="2">
    <location>
        <begin position="20"/>
        <end position="302"/>
    </location>
</feature>
<dbReference type="PANTHER" id="PTHR46211">
    <property type="entry name" value="GLYCEROPHOSPHORYL DIESTER PHOSPHODIESTERASE"/>
    <property type="match status" value="1"/>
</dbReference>
<dbReference type="OrthoDB" id="9758957at2"/>
<dbReference type="Gene3D" id="3.20.20.190">
    <property type="entry name" value="Phosphatidylinositol (PI) phosphodiesterase"/>
    <property type="match status" value="1"/>
</dbReference>
<gene>
    <name evidence="4" type="ORF">SAMN04489764_2478</name>
</gene>
<reference evidence="4 5" key="1">
    <citation type="submission" date="2016-10" db="EMBL/GenBank/DDBJ databases">
        <authorList>
            <person name="de Groot N.N."/>
        </authorList>
    </citation>
    <scope>NUCLEOTIDE SEQUENCE [LARGE SCALE GENOMIC DNA]</scope>
    <source>
        <strain evidence="4 5">DSM 43794</strain>
    </source>
</reference>
<evidence type="ECO:0000313" key="4">
    <source>
        <dbReference type="EMBL" id="SDQ88084.1"/>
    </source>
</evidence>
<dbReference type="EMBL" id="FNKK01000002">
    <property type="protein sequence ID" value="SDQ88084.1"/>
    <property type="molecule type" value="Genomic_DNA"/>
</dbReference>
<proteinExistence type="predicted"/>
<accession>A0A1H1EHI3</accession>
<dbReference type="Proteomes" id="UP000217103">
    <property type="component" value="Unassembled WGS sequence"/>
</dbReference>
<evidence type="ECO:0000256" key="2">
    <source>
        <dbReference type="SAM" id="SignalP"/>
    </source>
</evidence>
<dbReference type="InterPro" id="IPR030395">
    <property type="entry name" value="GP_PDE_dom"/>
</dbReference>
<feature type="signal peptide" evidence="2">
    <location>
        <begin position="1"/>
        <end position="19"/>
    </location>
</feature>
<protein>
    <submittedName>
        <fullName evidence="4">Glycerophosphoryl diester phosphodiesterase</fullName>
    </submittedName>
</protein>
<feature type="region of interest" description="Disordered" evidence="1">
    <location>
        <begin position="271"/>
        <end position="302"/>
    </location>
</feature>
<organism evidence="4 5">
    <name type="scientific">Thermostaphylospora chromogena</name>
    <dbReference type="NCBI Taxonomy" id="35622"/>
    <lineage>
        <taxon>Bacteria</taxon>
        <taxon>Bacillati</taxon>
        <taxon>Actinomycetota</taxon>
        <taxon>Actinomycetes</taxon>
        <taxon>Streptosporangiales</taxon>
        <taxon>Thermomonosporaceae</taxon>
        <taxon>Thermostaphylospora</taxon>
    </lineage>
</organism>